<sequence>MKITIARIYVMLIKNVHIQNDHQTSDVQIENGKFVKIAPTIEAIADEKVIDATDQLMLPPFVDPHVHLDATQTAGDPEWNQTGTLFDGIRIWSERKKKLTVEDVKSRAKKAIKIQVANGIQFIRSHVDVTDPDLTALKALIEVREEIKDQVELQLVAFPQEGILSFPHGKELMTQAADLGVDVIGGIPHFEFTHEYAVESLKFLMKLAEQKSKLVDVHCDEIDDPQSRSLETLATLALESGMGDKVTASHTTAMGSYNDAYTYKLFRLLKMSHINFIANPLVNTNLGGRFDTYPKRRGMTRVKELKEDGINVAFGEDDLKDPWYPMGNGNMLDPVEMGIHVGHLMGYDDIMNSYQFVTTNAAKAMHVTDHYGIEVGKPANCIIMNNNNFYNALNERSEILYSIHKGEVLVETAPKTVHNHFKG</sequence>
<proteinExistence type="predicted"/>
<dbReference type="PANTHER" id="PTHR32027">
    <property type="entry name" value="CYTOSINE DEAMINASE"/>
    <property type="match status" value="1"/>
</dbReference>
<dbReference type="GO" id="GO:0035888">
    <property type="term" value="F:isoguanine deaminase activity"/>
    <property type="evidence" value="ECO:0007669"/>
    <property type="project" value="TreeGrafter"/>
</dbReference>
<dbReference type="CDD" id="cd01293">
    <property type="entry name" value="Bact_CD"/>
    <property type="match status" value="1"/>
</dbReference>
<evidence type="ECO:0000256" key="2">
    <source>
        <dbReference type="ARBA" id="ARBA00022801"/>
    </source>
</evidence>
<dbReference type="EMBL" id="AGRJ01000255">
    <property type="protein sequence ID" value="EHO47758.1"/>
    <property type="molecule type" value="Genomic_DNA"/>
</dbReference>
<feature type="domain" description="Amidohydrolase 3" evidence="3">
    <location>
        <begin position="48"/>
        <end position="407"/>
    </location>
</feature>
<accession>H1LK86</accession>
<name>H1LK86_9LACO</name>
<evidence type="ECO:0000313" key="5">
    <source>
        <dbReference type="Proteomes" id="UP000005025"/>
    </source>
</evidence>
<evidence type="ECO:0000259" key="3">
    <source>
        <dbReference type="Pfam" id="PF07969"/>
    </source>
</evidence>
<evidence type="ECO:0000313" key="4">
    <source>
        <dbReference type="EMBL" id="EHO47758.1"/>
    </source>
</evidence>
<dbReference type="GO" id="GO:0006209">
    <property type="term" value="P:cytosine catabolic process"/>
    <property type="evidence" value="ECO:0007669"/>
    <property type="project" value="TreeGrafter"/>
</dbReference>
<dbReference type="FunFam" id="3.20.20.140:FF:000019">
    <property type="entry name" value="Cytosine deaminase"/>
    <property type="match status" value="1"/>
</dbReference>
<evidence type="ECO:0000256" key="1">
    <source>
        <dbReference type="ARBA" id="ARBA00022723"/>
    </source>
</evidence>
<dbReference type="PANTHER" id="PTHR32027:SF0">
    <property type="entry name" value="CYTOSINE DEAMINASE"/>
    <property type="match status" value="1"/>
</dbReference>
<keyword evidence="1" id="KW-0479">Metal-binding</keyword>
<dbReference type="Gene3D" id="2.30.40.10">
    <property type="entry name" value="Urease, subunit C, domain 1"/>
    <property type="match status" value="1"/>
</dbReference>
<dbReference type="GO" id="GO:0004131">
    <property type="term" value="F:cytosine deaminase activity"/>
    <property type="evidence" value="ECO:0007669"/>
    <property type="project" value="TreeGrafter"/>
</dbReference>
<dbReference type="STRING" id="797516.HMPREF9104_03032"/>
<comment type="caution">
    <text evidence="4">The sequence shown here is derived from an EMBL/GenBank/DDBJ whole genome shotgun (WGS) entry which is preliminary data.</text>
</comment>
<dbReference type="NCBIfam" id="NF005748">
    <property type="entry name" value="PRK07572.1"/>
    <property type="match status" value="1"/>
</dbReference>
<dbReference type="AlphaFoldDB" id="H1LK86"/>
<dbReference type="Proteomes" id="UP000005025">
    <property type="component" value="Unassembled WGS sequence"/>
</dbReference>
<dbReference type="InterPro" id="IPR032466">
    <property type="entry name" value="Metal_Hydrolase"/>
</dbReference>
<dbReference type="InterPro" id="IPR052349">
    <property type="entry name" value="Metallo-hydrolase_Enzymes"/>
</dbReference>
<dbReference type="PATRIC" id="fig|797516.3.peg.2732"/>
<dbReference type="SUPFAM" id="SSF51556">
    <property type="entry name" value="Metallo-dependent hydrolases"/>
    <property type="match status" value="1"/>
</dbReference>
<organism evidence="4 5">
    <name type="scientific">Lentilactobacillus kisonensis F0435</name>
    <dbReference type="NCBI Taxonomy" id="797516"/>
    <lineage>
        <taxon>Bacteria</taxon>
        <taxon>Bacillati</taxon>
        <taxon>Bacillota</taxon>
        <taxon>Bacilli</taxon>
        <taxon>Lactobacillales</taxon>
        <taxon>Lactobacillaceae</taxon>
        <taxon>Lentilactobacillus</taxon>
    </lineage>
</organism>
<dbReference type="Gene3D" id="3.20.20.140">
    <property type="entry name" value="Metal-dependent hydrolases"/>
    <property type="match status" value="1"/>
</dbReference>
<dbReference type="NCBIfam" id="NF006685">
    <property type="entry name" value="PRK09230.1"/>
    <property type="match status" value="1"/>
</dbReference>
<dbReference type="InterPro" id="IPR013108">
    <property type="entry name" value="Amidohydro_3"/>
</dbReference>
<keyword evidence="2" id="KW-0378">Hydrolase</keyword>
<dbReference type="Pfam" id="PF07969">
    <property type="entry name" value="Amidohydro_3"/>
    <property type="match status" value="1"/>
</dbReference>
<dbReference type="GO" id="GO:0046872">
    <property type="term" value="F:metal ion binding"/>
    <property type="evidence" value="ECO:0007669"/>
    <property type="project" value="UniProtKB-KW"/>
</dbReference>
<gene>
    <name evidence="4" type="ORF">HMPREF9104_03032</name>
</gene>
<reference evidence="4 5" key="1">
    <citation type="submission" date="2011-09" db="EMBL/GenBank/DDBJ databases">
        <authorList>
            <person name="Weinstock G."/>
            <person name="Sodergren E."/>
            <person name="Clifton S."/>
            <person name="Fulton L."/>
            <person name="Fulton B."/>
            <person name="Courtney L."/>
            <person name="Fronick C."/>
            <person name="Harrison M."/>
            <person name="Strong C."/>
            <person name="Farmer C."/>
            <person name="Delahaunty K."/>
            <person name="Markovic C."/>
            <person name="Hall O."/>
            <person name="Minx P."/>
            <person name="Tomlinson C."/>
            <person name="Mitreva M."/>
            <person name="Hou S."/>
            <person name="Chen J."/>
            <person name="Wollam A."/>
            <person name="Pepin K.H."/>
            <person name="Johnson M."/>
            <person name="Bhonagiri V."/>
            <person name="Zhang X."/>
            <person name="Suruliraj S."/>
            <person name="Warren W."/>
            <person name="Chinwalla A."/>
            <person name="Mardis E.R."/>
            <person name="Wilson R.K."/>
        </authorList>
    </citation>
    <scope>NUCLEOTIDE SEQUENCE [LARGE SCALE GENOMIC DNA]</scope>
    <source>
        <strain evidence="4 5">F0435</strain>
    </source>
</reference>
<dbReference type="InterPro" id="IPR011059">
    <property type="entry name" value="Metal-dep_hydrolase_composite"/>
</dbReference>
<dbReference type="SUPFAM" id="SSF51338">
    <property type="entry name" value="Composite domain of metallo-dependent hydrolases"/>
    <property type="match status" value="1"/>
</dbReference>
<protein>
    <submittedName>
        <fullName evidence="4">Cytosine deaminase</fullName>
    </submittedName>
</protein>
<dbReference type="HOGENOM" id="CLU_031758_0_1_9"/>